<dbReference type="InterPro" id="IPR049326">
    <property type="entry name" value="Rhodopsin_dom_fungi"/>
</dbReference>
<feature type="transmembrane region" description="Helical" evidence="6">
    <location>
        <begin position="158"/>
        <end position="179"/>
    </location>
</feature>
<reference evidence="8" key="1">
    <citation type="submission" date="2019-11" db="EMBL/GenBank/DDBJ databases">
        <title>Bipolaris sorokiniana Genome sequencing.</title>
        <authorList>
            <person name="Wang H."/>
        </authorList>
    </citation>
    <scope>NUCLEOTIDE SEQUENCE</scope>
</reference>
<feature type="transmembrane region" description="Helical" evidence="6">
    <location>
        <begin position="317"/>
        <end position="337"/>
    </location>
</feature>
<dbReference type="PANTHER" id="PTHR33048">
    <property type="entry name" value="PTH11-LIKE INTEGRAL MEMBRANE PROTEIN (AFU_ORTHOLOGUE AFUA_5G11245)"/>
    <property type="match status" value="1"/>
</dbReference>
<dbReference type="EMBL" id="WNKQ01000002">
    <property type="protein sequence ID" value="KAF5853477.1"/>
    <property type="molecule type" value="Genomic_DNA"/>
</dbReference>
<name>A0A8H5ZPX7_COCSA</name>
<dbReference type="InterPro" id="IPR052337">
    <property type="entry name" value="SAT4-like"/>
</dbReference>
<evidence type="ECO:0000256" key="5">
    <source>
        <dbReference type="ARBA" id="ARBA00038359"/>
    </source>
</evidence>
<evidence type="ECO:0000256" key="1">
    <source>
        <dbReference type="ARBA" id="ARBA00004141"/>
    </source>
</evidence>
<dbReference type="GO" id="GO:0016020">
    <property type="term" value="C:membrane"/>
    <property type="evidence" value="ECO:0007669"/>
    <property type="project" value="UniProtKB-SubCell"/>
</dbReference>
<evidence type="ECO:0000313" key="8">
    <source>
        <dbReference type="EMBL" id="KAF5853477.1"/>
    </source>
</evidence>
<evidence type="ECO:0000256" key="6">
    <source>
        <dbReference type="SAM" id="Phobius"/>
    </source>
</evidence>
<feature type="transmembrane region" description="Helical" evidence="6">
    <location>
        <begin position="238"/>
        <end position="263"/>
    </location>
</feature>
<comment type="subcellular location">
    <subcellularLocation>
        <location evidence="1">Membrane</location>
        <topology evidence="1">Multi-pass membrane protein</topology>
    </subcellularLocation>
</comment>
<evidence type="ECO:0000256" key="4">
    <source>
        <dbReference type="ARBA" id="ARBA00023136"/>
    </source>
</evidence>
<dbReference type="PANTHER" id="PTHR33048:SF158">
    <property type="entry name" value="MEMBRANE PROTEIN PTH11-LIKE, PUTATIVE-RELATED"/>
    <property type="match status" value="1"/>
</dbReference>
<feature type="domain" description="Rhodopsin" evidence="7">
    <location>
        <begin position="142"/>
        <end position="374"/>
    </location>
</feature>
<comment type="caution">
    <text evidence="8">The sequence shown here is derived from an EMBL/GenBank/DDBJ whole genome shotgun (WGS) entry which is preliminary data.</text>
</comment>
<keyword evidence="4 6" id="KW-0472">Membrane</keyword>
<organism evidence="8 9">
    <name type="scientific">Cochliobolus sativus</name>
    <name type="common">Common root rot and spot blotch fungus</name>
    <name type="synonym">Bipolaris sorokiniana</name>
    <dbReference type="NCBI Taxonomy" id="45130"/>
    <lineage>
        <taxon>Eukaryota</taxon>
        <taxon>Fungi</taxon>
        <taxon>Dikarya</taxon>
        <taxon>Ascomycota</taxon>
        <taxon>Pezizomycotina</taxon>
        <taxon>Dothideomycetes</taxon>
        <taxon>Pleosporomycetidae</taxon>
        <taxon>Pleosporales</taxon>
        <taxon>Pleosporineae</taxon>
        <taxon>Pleosporaceae</taxon>
        <taxon>Bipolaris</taxon>
    </lineage>
</organism>
<sequence>MKMLICNLLGPREREPFEAKYCKFCSFFVVVVVVTTLERRRRKAFSTTILSPSRSLPFRKSLSLSLSPSTRERAKTLTMTMTTPDAAVPTGPGGMPGYIWNLPAMPPPEGQASNFVDPESRDMELIVMNAVFLSATVLAVAVRFIARRTAKDVVGWDGVMCILATMASAAHSGLMISGLDIGYGKHLWDIRAVTLTHSRLLQLNQLSTLYIVGICFAKLSVLLLYLRFFNVVEFTRHLIYFGIFLTLLSSAAFMGHEIAQAVLCMGVSAVTNQFCKAVNKVVTIQAAVNVFIDFYILVIPLQQVWKLSMNFQRKLGVCAVFGVGLVACIVSVVRMGWSIRNLNESDHFWAAVLTSEMTIVEMNTVIIAPCLVFAPAFVKRSRSGVSSLRTRLVSSGQRTSSKDSLSDVYHDKTYDNTPKPQIVPLQFVTTSKDYIEPAKPAATYGH</sequence>
<feature type="transmembrane region" description="Helical" evidence="6">
    <location>
        <begin position="208"/>
        <end position="226"/>
    </location>
</feature>
<dbReference type="AlphaFoldDB" id="A0A8H5ZPX7"/>
<feature type="transmembrane region" description="Helical" evidence="6">
    <location>
        <begin position="357"/>
        <end position="378"/>
    </location>
</feature>
<accession>A0A8H5ZPX7</accession>
<keyword evidence="3 6" id="KW-1133">Transmembrane helix</keyword>
<evidence type="ECO:0000259" key="7">
    <source>
        <dbReference type="Pfam" id="PF20684"/>
    </source>
</evidence>
<proteinExistence type="inferred from homology"/>
<evidence type="ECO:0000256" key="3">
    <source>
        <dbReference type="ARBA" id="ARBA00022989"/>
    </source>
</evidence>
<feature type="transmembrane region" description="Helical" evidence="6">
    <location>
        <begin position="283"/>
        <end position="305"/>
    </location>
</feature>
<dbReference type="Proteomes" id="UP000624244">
    <property type="component" value="Unassembled WGS sequence"/>
</dbReference>
<evidence type="ECO:0000256" key="2">
    <source>
        <dbReference type="ARBA" id="ARBA00022692"/>
    </source>
</evidence>
<evidence type="ECO:0000313" key="9">
    <source>
        <dbReference type="Proteomes" id="UP000624244"/>
    </source>
</evidence>
<dbReference type="Pfam" id="PF20684">
    <property type="entry name" value="Fung_rhodopsin"/>
    <property type="match status" value="1"/>
</dbReference>
<keyword evidence="2 6" id="KW-0812">Transmembrane</keyword>
<gene>
    <name evidence="8" type="ORF">GGP41_002046</name>
</gene>
<feature type="transmembrane region" description="Helical" evidence="6">
    <location>
        <begin position="125"/>
        <end position="146"/>
    </location>
</feature>
<comment type="similarity">
    <text evidence="5">Belongs to the SAT4 family.</text>
</comment>
<protein>
    <recommendedName>
        <fullName evidence="7">Rhodopsin domain-containing protein</fullName>
    </recommendedName>
</protein>